<evidence type="ECO:0000259" key="1">
    <source>
        <dbReference type="PROSITE" id="PS51462"/>
    </source>
</evidence>
<dbReference type="InterPro" id="IPR015797">
    <property type="entry name" value="NUDIX_hydrolase-like_dom_sf"/>
</dbReference>
<dbReference type="PANTHER" id="PTHR43736:SF1">
    <property type="entry name" value="DIHYDRONEOPTERIN TRIPHOSPHATE DIPHOSPHATASE"/>
    <property type="match status" value="1"/>
</dbReference>
<dbReference type="Proteomes" id="UP000176897">
    <property type="component" value="Unassembled WGS sequence"/>
</dbReference>
<name>A0A1F7UQD4_9BACT</name>
<reference evidence="2 3" key="1">
    <citation type="journal article" date="2016" name="Nat. Commun.">
        <title>Thousands of microbial genomes shed light on interconnected biogeochemical processes in an aquifer system.</title>
        <authorList>
            <person name="Anantharaman K."/>
            <person name="Brown C.T."/>
            <person name="Hug L.A."/>
            <person name="Sharon I."/>
            <person name="Castelle C.J."/>
            <person name="Probst A.J."/>
            <person name="Thomas B.C."/>
            <person name="Singh A."/>
            <person name="Wilkins M.J."/>
            <person name="Karaoz U."/>
            <person name="Brodie E.L."/>
            <person name="Williams K.H."/>
            <person name="Hubbard S.S."/>
            <person name="Banfield J.F."/>
        </authorList>
    </citation>
    <scope>NUCLEOTIDE SEQUENCE [LARGE SCALE GENOMIC DNA]</scope>
</reference>
<protein>
    <recommendedName>
        <fullName evidence="1">Nudix hydrolase domain-containing protein</fullName>
    </recommendedName>
</protein>
<dbReference type="PROSITE" id="PS51462">
    <property type="entry name" value="NUDIX"/>
    <property type="match status" value="1"/>
</dbReference>
<dbReference type="STRING" id="1802401.A3B21_00820"/>
<accession>A0A1F7UQD4</accession>
<organism evidence="2 3">
    <name type="scientific">Candidatus Uhrbacteria bacterium RIFCSPLOWO2_01_FULL_47_24</name>
    <dbReference type="NCBI Taxonomy" id="1802401"/>
    <lineage>
        <taxon>Bacteria</taxon>
        <taxon>Candidatus Uhriibacteriota</taxon>
    </lineage>
</organism>
<dbReference type="PANTHER" id="PTHR43736">
    <property type="entry name" value="ADP-RIBOSE PYROPHOSPHATASE"/>
    <property type="match status" value="1"/>
</dbReference>
<dbReference type="Pfam" id="PF00293">
    <property type="entry name" value="NUDIX"/>
    <property type="match status" value="1"/>
</dbReference>
<proteinExistence type="predicted"/>
<dbReference type="AlphaFoldDB" id="A0A1F7UQD4"/>
<dbReference type="EMBL" id="MGEJ01000021">
    <property type="protein sequence ID" value="OGL79918.1"/>
    <property type="molecule type" value="Genomic_DNA"/>
</dbReference>
<dbReference type="SUPFAM" id="SSF55811">
    <property type="entry name" value="Nudix"/>
    <property type="match status" value="1"/>
</dbReference>
<dbReference type="Gene3D" id="3.90.79.10">
    <property type="entry name" value="Nucleoside Triphosphate Pyrophosphohydrolase"/>
    <property type="match status" value="1"/>
</dbReference>
<sequence length="135" mass="15366">MELQVGVKVLLKNPDGKFLLIRRSSDKYPEVGAKWDIVGGRIEPGSPLLDNLKREIKEEVGLDLVDDTRLIAAQDILRVPGRHVVRLTYVGAIDGEPVLDGDHTEYKWFTREEMRAFSREQLDSYFKELLDSGVL</sequence>
<gene>
    <name evidence="2" type="ORF">A3B21_00820</name>
</gene>
<evidence type="ECO:0000313" key="2">
    <source>
        <dbReference type="EMBL" id="OGL79918.1"/>
    </source>
</evidence>
<dbReference type="InterPro" id="IPR000086">
    <property type="entry name" value="NUDIX_hydrolase_dom"/>
</dbReference>
<feature type="domain" description="Nudix hydrolase" evidence="1">
    <location>
        <begin position="2"/>
        <end position="135"/>
    </location>
</feature>
<comment type="caution">
    <text evidence="2">The sequence shown here is derived from an EMBL/GenBank/DDBJ whole genome shotgun (WGS) entry which is preliminary data.</text>
</comment>
<evidence type="ECO:0000313" key="3">
    <source>
        <dbReference type="Proteomes" id="UP000176897"/>
    </source>
</evidence>